<sequence length="66" mass="7319">MRDRPFSDRCSNPGFHDRWTCPGCYADIDAANPGTVTCSSCGRKVLLSVDYEPVSIAELIDEDLHD</sequence>
<evidence type="ECO:0000313" key="2">
    <source>
        <dbReference type="Proteomes" id="UP001247754"/>
    </source>
</evidence>
<dbReference type="RefSeq" id="WP_310459335.1">
    <property type="nucleotide sequence ID" value="NZ_JAVKPH010000054.1"/>
</dbReference>
<proteinExistence type="predicted"/>
<reference evidence="1 2" key="1">
    <citation type="submission" date="2023-09" db="EMBL/GenBank/DDBJ databases">
        <title>Xinfangfangia sedmenti sp. nov., isolated the sedment.</title>
        <authorList>
            <person name="Xu L."/>
        </authorList>
    </citation>
    <scope>NUCLEOTIDE SEQUENCE [LARGE SCALE GENOMIC DNA]</scope>
    <source>
        <strain evidence="1 2">LG-4</strain>
    </source>
</reference>
<accession>A0ABU1FFA8</accession>
<evidence type="ECO:0000313" key="1">
    <source>
        <dbReference type="EMBL" id="MDR5655228.1"/>
    </source>
</evidence>
<name>A0ABU1FFA8_9RHOB</name>
<comment type="caution">
    <text evidence="1">The sequence shown here is derived from an EMBL/GenBank/DDBJ whole genome shotgun (WGS) entry which is preliminary data.</text>
</comment>
<dbReference type="InterPro" id="IPR029040">
    <property type="entry name" value="RPABC4/Spt4"/>
</dbReference>
<keyword evidence="2" id="KW-1185">Reference proteome</keyword>
<dbReference type="EMBL" id="JAVKPH010000054">
    <property type="protein sequence ID" value="MDR5655228.1"/>
    <property type="molecule type" value="Genomic_DNA"/>
</dbReference>
<protein>
    <submittedName>
        <fullName evidence="1">Uncharacterized protein</fullName>
    </submittedName>
</protein>
<gene>
    <name evidence="1" type="ORF">RGD00_21710</name>
</gene>
<dbReference type="Proteomes" id="UP001247754">
    <property type="component" value="Unassembled WGS sequence"/>
</dbReference>
<dbReference type="SUPFAM" id="SSF63393">
    <property type="entry name" value="RNA polymerase subunits"/>
    <property type="match status" value="1"/>
</dbReference>
<organism evidence="1 2">
    <name type="scientific">Ruixingdingia sedimenti</name>
    <dbReference type="NCBI Taxonomy" id="3073604"/>
    <lineage>
        <taxon>Bacteria</taxon>
        <taxon>Pseudomonadati</taxon>
        <taxon>Pseudomonadota</taxon>
        <taxon>Alphaproteobacteria</taxon>
        <taxon>Rhodobacterales</taxon>
        <taxon>Paracoccaceae</taxon>
        <taxon>Ruixingdingia</taxon>
    </lineage>
</organism>